<proteinExistence type="predicted"/>
<reference evidence="9 10" key="1">
    <citation type="submission" date="2021-12" db="EMBL/GenBank/DDBJ databases">
        <title>Discovery of the Pendulisporaceae a myxobacterial family with distinct sporulation behavior and unique specialized metabolism.</title>
        <authorList>
            <person name="Garcia R."/>
            <person name="Popoff A."/>
            <person name="Bader C.D."/>
            <person name="Loehr J."/>
            <person name="Walesch S."/>
            <person name="Walt C."/>
            <person name="Boldt J."/>
            <person name="Bunk B."/>
            <person name="Haeckl F.J.F.P.J."/>
            <person name="Gunesch A.P."/>
            <person name="Birkelbach J."/>
            <person name="Nuebel U."/>
            <person name="Pietschmann T."/>
            <person name="Bach T."/>
            <person name="Mueller R."/>
        </authorList>
    </citation>
    <scope>NUCLEOTIDE SEQUENCE [LARGE SCALE GENOMIC DNA]</scope>
    <source>
        <strain evidence="9 10">MSr12523</strain>
    </source>
</reference>
<accession>A0ABZ2KRH1</accession>
<evidence type="ECO:0000256" key="2">
    <source>
        <dbReference type="ARBA" id="ARBA00022475"/>
    </source>
</evidence>
<dbReference type="Pfam" id="PF12704">
    <property type="entry name" value="MacB_PCD"/>
    <property type="match status" value="1"/>
</dbReference>
<dbReference type="RefSeq" id="WP_394850218.1">
    <property type="nucleotide sequence ID" value="NZ_CP089982.1"/>
</dbReference>
<evidence type="ECO:0000256" key="4">
    <source>
        <dbReference type="ARBA" id="ARBA00022989"/>
    </source>
</evidence>
<dbReference type="PANTHER" id="PTHR30572">
    <property type="entry name" value="MEMBRANE COMPONENT OF TRANSPORTER-RELATED"/>
    <property type="match status" value="1"/>
</dbReference>
<dbReference type="Proteomes" id="UP001379533">
    <property type="component" value="Chromosome"/>
</dbReference>
<feature type="domain" description="MacB-like periplasmic core" evidence="8">
    <location>
        <begin position="17"/>
        <end position="227"/>
    </location>
</feature>
<protein>
    <submittedName>
        <fullName evidence="9">ABC transporter permease</fullName>
    </submittedName>
</protein>
<evidence type="ECO:0000256" key="3">
    <source>
        <dbReference type="ARBA" id="ARBA00022692"/>
    </source>
</evidence>
<evidence type="ECO:0000256" key="1">
    <source>
        <dbReference type="ARBA" id="ARBA00004651"/>
    </source>
</evidence>
<evidence type="ECO:0000313" key="9">
    <source>
        <dbReference type="EMBL" id="WXA99579.1"/>
    </source>
</evidence>
<feature type="domain" description="ABC3 transporter permease C-terminal" evidence="7">
    <location>
        <begin position="260"/>
        <end position="381"/>
    </location>
</feature>
<feature type="transmembrane region" description="Helical" evidence="6">
    <location>
        <begin position="252"/>
        <end position="280"/>
    </location>
</feature>
<keyword evidence="3 6" id="KW-0812">Transmembrane</keyword>
<comment type="subcellular location">
    <subcellularLocation>
        <location evidence="1">Cell membrane</location>
        <topology evidence="1">Multi-pass membrane protein</topology>
    </subcellularLocation>
</comment>
<sequence length="387" mass="41104">MLIAKYNLRSLLARKTTAVATALGVALATLVFAASWMLAAGVTKTLGEGGRDDTALVLRKGSDAELNSSFDAQALALVLSAPGVKNENGAPLGSAETVVVAAVPKSGGEGMSNVTLRGVDPQSYALHSELVIVEGQKPRPGTDEAIIGSRLRGRFQGLDLGKSFELRKNRPVTIVGVFEDRGHASESEVWIDRPVLSAAFGRTATVSSVHVRLTDKEQFAAFESAVEHDKRLALDAIEEPVFLEHQSEGLSMFLRIMGTLIGVFFSLGAMLGATMTMHAAVANREREIGTLRALGFPRRKILVGFLVEAMTLTAAGGALGVLLSTCLSRVKISMINYATWSELVFTFSPTAEILVKAVVFAALMGLIGGFFPAYRASRISPLAALRS</sequence>
<gene>
    <name evidence="9" type="ORF">LZC95_22520</name>
</gene>
<keyword evidence="10" id="KW-1185">Reference proteome</keyword>
<feature type="transmembrane region" description="Helical" evidence="6">
    <location>
        <begin position="353"/>
        <end position="374"/>
    </location>
</feature>
<organism evidence="9 10">
    <name type="scientific">Pendulispora brunnea</name>
    <dbReference type="NCBI Taxonomy" id="2905690"/>
    <lineage>
        <taxon>Bacteria</taxon>
        <taxon>Pseudomonadati</taxon>
        <taxon>Myxococcota</taxon>
        <taxon>Myxococcia</taxon>
        <taxon>Myxococcales</taxon>
        <taxon>Sorangiineae</taxon>
        <taxon>Pendulisporaceae</taxon>
        <taxon>Pendulispora</taxon>
    </lineage>
</organism>
<dbReference type="PANTHER" id="PTHR30572:SF15">
    <property type="entry name" value="ABC TRANSPORTER PERMEASE"/>
    <property type="match status" value="1"/>
</dbReference>
<name>A0ABZ2KRH1_9BACT</name>
<dbReference type="EMBL" id="CP089982">
    <property type="protein sequence ID" value="WXA99579.1"/>
    <property type="molecule type" value="Genomic_DNA"/>
</dbReference>
<evidence type="ECO:0000313" key="10">
    <source>
        <dbReference type="Proteomes" id="UP001379533"/>
    </source>
</evidence>
<evidence type="ECO:0000259" key="7">
    <source>
        <dbReference type="Pfam" id="PF02687"/>
    </source>
</evidence>
<keyword evidence="4 6" id="KW-1133">Transmembrane helix</keyword>
<keyword evidence="2" id="KW-1003">Cell membrane</keyword>
<evidence type="ECO:0000259" key="8">
    <source>
        <dbReference type="Pfam" id="PF12704"/>
    </source>
</evidence>
<dbReference type="Pfam" id="PF02687">
    <property type="entry name" value="FtsX"/>
    <property type="match status" value="1"/>
</dbReference>
<keyword evidence="5 6" id="KW-0472">Membrane</keyword>
<dbReference type="InterPro" id="IPR025857">
    <property type="entry name" value="MacB_PCD"/>
</dbReference>
<dbReference type="InterPro" id="IPR050250">
    <property type="entry name" value="Macrolide_Exporter_MacB"/>
</dbReference>
<dbReference type="InterPro" id="IPR003838">
    <property type="entry name" value="ABC3_permease_C"/>
</dbReference>
<evidence type="ECO:0000256" key="6">
    <source>
        <dbReference type="SAM" id="Phobius"/>
    </source>
</evidence>
<evidence type="ECO:0000256" key="5">
    <source>
        <dbReference type="ARBA" id="ARBA00023136"/>
    </source>
</evidence>
<feature type="transmembrane region" description="Helical" evidence="6">
    <location>
        <begin position="301"/>
        <end position="323"/>
    </location>
</feature>